<name>A0A5N6RSD1_9ROSI</name>
<evidence type="ECO:0000313" key="3">
    <source>
        <dbReference type="Proteomes" id="UP000327013"/>
    </source>
</evidence>
<gene>
    <name evidence="2" type="ORF">FH972_019447</name>
</gene>
<sequence length="73" mass="8339">MADRARAFCKEEVVTYAYLLLYIALSSGQIFFNKVRPSSCTTLSTLGGYYVSRISHFENPLFWSNFTLIKTLS</sequence>
<dbReference type="Proteomes" id="UP000327013">
    <property type="component" value="Chromosome 8"/>
</dbReference>
<keyword evidence="1" id="KW-1133">Transmembrane helix</keyword>
<accession>A0A5N6RSD1</accession>
<proteinExistence type="predicted"/>
<dbReference type="EMBL" id="CM017328">
    <property type="protein sequence ID" value="KAE8124579.1"/>
    <property type="molecule type" value="Genomic_DNA"/>
</dbReference>
<evidence type="ECO:0000313" key="2">
    <source>
        <dbReference type="EMBL" id="KAE8124579.1"/>
    </source>
</evidence>
<keyword evidence="1" id="KW-0812">Transmembrane</keyword>
<feature type="transmembrane region" description="Helical" evidence="1">
    <location>
        <begin position="12"/>
        <end position="32"/>
    </location>
</feature>
<keyword evidence="1" id="KW-0472">Membrane</keyword>
<evidence type="ECO:0000256" key="1">
    <source>
        <dbReference type="SAM" id="Phobius"/>
    </source>
</evidence>
<reference evidence="2 3" key="1">
    <citation type="submission" date="2019-06" db="EMBL/GenBank/DDBJ databases">
        <title>A chromosomal-level reference genome of Carpinus fangiana (Coryloideae, Betulaceae).</title>
        <authorList>
            <person name="Yang X."/>
            <person name="Wang Z."/>
            <person name="Zhang L."/>
            <person name="Hao G."/>
            <person name="Liu J."/>
            <person name="Yang Y."/>
        </authorList>
    </citation>
    <scope>NUCLEOTIDE SEQUENCE [LARGE SCALE GENOMIC DNA]</scope>
    <source>
        <strain evidence="2">Cfa_2016G</strain>
        <tissue evidence="2">Leaf</tissue>
    </source>
</reference>
<protein>
    <submittedName>
        <fullName evidence="2">Uncharacterized protein</fullName>
    </submittedName>
</protein>
<keyword evidence="3" id="KW-1185">Reference proteome</keyword>
<dbReference type="AlphaFoldDB" id="A0A5N6RSD1"/>
<organism evidence="2 3">
    <name type="scientific">Carpinus fangiana</name>
    <dbReference type="NCBI Taxonomy" id="176857"/>
    <lineage>
        <taxon>Eukaryota</taxon>
        <taxon>Viridiplantae</taxon>
        <taxon>Streptophyta</taxon>
        <taxon>Embryophyta</taxon>
        <taxon>Tracheophyta</taxon>
        <taxon>Spermatophyta</taxon>
        <taxon>Magnoliopsida</taxon>
        <taxon>eudicotyledons</taxon>
        <taxon>Gunneridae</taxon>
        <taxon>Pentapetalae</taxon>
        <taxon>rosids</taxon>
        <taxon>fabids</taxon>
        <taxon>Fagales</taxon>
        <taxon>Betulaceae</taxon>
        <taxon>Carpinus</taxon>
    </lineage>
</organism>